<evidence type="ECO:0000313" key="1">
    <source>
        <dbReference type="EMBL" id="MBI6882745.1"/>
    </source>
</evidence>
<dbReference type="AlphaFoldDB" id="A0A8I1JJT8"/>
<comment type="caution">
    <text evidence="1">The sequence shown here is derived from an EMBL/GenBank/DDBJ whole genome shotgun (WGS) entry which is preliminary data.</text>
</comment>
<organism evidence="1 2">
    <name type="scientific">Pseudomonas putida</name>
    <name type="common">Arthrobacter siderocapsulatus</name>
    <dbReference type="NCBI Taxonomy" id="303"/>
    <lineage>
        <taxon>Bacteria</taxon>
        <taxon>Pseudomonadati</taxon>
        <taxon>Pseudomonadota</taxon>
        <taxon>Gammaproteobacteria</taxon>
        <taxon>Pseudomonadales</taxon>
        <taxon>Pseudomonadaceae</taxon>
        <taxon>Pseudomonas</taxon>
    </lineage>
</organism>
<name>A0A8I1JJT8_PSEPU</name>
<gene>
    <name evidence="1" type="ORF">JEU22_02370</name>
</gene>
<reference evidence="1" key="1">
    <citation type="submission" date="2020-12" db="EMBL/GenBank/DDBJ databases">
        <title>Enhanced detection system for hospital associated transmission using whole genome sequencing surveillance.</title>
        <authorList>
            <person name="Harrison L.H."/>
            <person name="Van Tyne D."/>
            <person name="Marsh J.W."/>
            <person name="Griffith M.P."/>
            <person name="Snyder D.J."/>
            <person name="Cooper V.S."/>
            <person name="Mustapha M."/>
        </authorList>
    </citation>
    <scope>NUCLEOTIDE SEQUENCE</scope>
    <source>
        <strain evidence="1">PSB00042</strain>
    </source>
</reference>
<protein>
    <submittedName>
        <fullName evidence="1">Uncharacterized protein</fullName>
    </submittedName>
</protein>
<sequence length="87" mass="9778">MQSTEYHIHVQPLRSSTSTDLAGAYRVFVPTQGTPDEMASIAIESFHRAIPLSYPENYEITVVDAQSGQEIVPSYSEVEKVFECKRL</sequence>
<evidence type="ECO:0000313" key="2">
    <source>
        <dbReference type="Proteomes" id="UP000637061"/>
    </source>
</evidence>
<proteinExistence type="predicted"/>
<accession>A0A8I1JJT8</accession>
<dbReference type="Proteomes" id="UP000637061">
    <property type="component" value="Unassembled WGS sequence"/>
</dbReference>
<dbReference type="RefSeq" id="WP_198746353.1">
    <property type="nucleotide sequence ID" value="NZ_JAEHTE010000001.1"/>
</dbReference>
<dbReference type="EMBL" id="JAEHTE010000001">
    <property type="protein sequence ID" value="MBI6882745.1"/>
    <property type="molecule type" value="Genomic_DNA"/>
</dbReference>